<feature type="transmembrane region" description="Helical" evidence="9">
    <location>
        <begin position="59"/>
        <end position="80"/>
    </location>
</feature>
<evidence type="ECO:0000256" key="8">
    <source>
        <dbReference type="SAM" id="MobiDB-lite"/>
    </source>
</evidence>
<dbReference type="PROSITE" id="PS51635">
    <property type="entry name" value="PNPLA"/>
    <property type="match status" value="1"/>
</dbReference>
<comment type="similarity">
    <text evidence="2">Belongs to the NTE family.</text>
</comment>
<evidence type="ECO:0000256" key="4">
    <source>
        <dbReference type="ARBA" id="ARBA00022989"/>
    </source>
</evidence>
<keyword evidence="14" id="KW-1185">Reference proteome</keyword>
<accession>A0A2T4UFE6</accession>
<dbReference type="InterPro" id="IPR036259">
    <property type="entry name" value="MFS_trans_sf"/>
</dbReference>
<evidence type="ECO:0000256" key="9">
    <source>
        <dbReference type="SAM" id="Phobius"/>
    </source>
</evidence>
<feature type="active site" description="Proton acceptor" evidence="7">
    <location>
        <position position="948"/>
    </location>
</feature>
<keyword evidence="7" id="KW-0442">Lipid degradation</keyword>
<dbReference type="SUPFAM" id="SSF103473">
    <property type="entry name" value="MFS general substrate transporter"/>
    <property type="match status" value="1"/>
</dbReference>
<evidence type="ECO:0000256" key="5">
    <source>
        <dbReference type="ARBA" id="ARBA00023098"/>
    </source>
</evidence>
<dbReference type="PANTHER" id="PTHR42718">
    <property type="entry name" value="MAJOR FACILITATOR SUPERFAMILY MULTIDRUG TRANSPORTER MFSC"/>
    <property type="match status" value="1"/>
</dbReference>
<dbReference type="GO" id="GO:0022857">
    <property type="term" value="F:transmembrane transporter activity"/>
    <property type="evidence" value="ECO:0007669"/>
    <property type="project" value="InterPro"/>
</dbReference>
<feature type="transmembrane region" description="Helical" evidence="9">
    <location>
        <begin position="25"/>
        <end position="47"/>
    </location>
</feature>
<dbReference type="PRINTS" id="PR01036">
    <property type="entry name" value="TCRTETB"/>
</dbReference>
<dbReference type="InterPro" id="IPR020846">
    <property type="entry name" value="MFS_dom"/>
</dbReference>
<feature type="transmembrane region" description="Helical" evidence="9">
    <location>
        <begin position="419"/>
        <end position="438"/>
    </location>
</feature>
<evidence type="ECO:0000259" key="11">
    <source>
        <dbReference type="PROSITE" id="PS50850"/>
    </source>
</evidence>
<evidence type="ECO:0000256" key="2">
    <source>
        <dbReference type="ARBA" id="ARBA00006636"/>
    </source>
</evidence>
<dbReference type="PROSITE" id="PS50850">
    <property type="entry name" value="MFS"/>
    <property type="match status" value="1"/>
</dbReference>
<evidence type="ECO:0000259" key="10">
    <source>
        <dbReference type="PROSITE" id="PS50042"/>
    </source>
</evidence>
<dbReference type="InterPro" id="IPR005829">
    <property type="entry name" value="Sugar_transporter_CS"/>
</dbReference>
<reference evidence="13 14" key="1">
    <citation type="submission" date="2018-03" db="EMBL/GenBank/DDBJ databases">
        <title>Aquarubrobacter algicola gen. nov., sp. nov., a novel actinobacterium isolated from shallow eutrophic lake during the end of cyanobacterial harmful algal blooms.</title>
        <authorList>
            <person name="Chun S.J."/>
        </authorList>
    </citation>
    <scope>NUCLEOTIDE SEQUENCE [LARGE SCALE GENOMIC DNA]</scope>
    <source>
        <strain evidence="13 14">Seoho-28</strain>
    </source>
</reference>
<dbReference type="PROSITE" id="PS00889">
    <property type="entry name" value="CNMP_BINDING_2"/>
    <property type="match status" value="1"/>
</dbReference>
<protein>
    <submittedName>
        <fullName evidence="13">MFS transporter</fullName>
    </submittedName>
</protein>
<feature type="transmembrane region" description="Helical" evidence="9">
    <location>
        <begin position="178"/>
        <end position="199"/>
    </location>
</feature>
<dbReference type="Gene3D" id="1.20.1720.10">
    <property type="entry name" value="Multidrug resistance protein D"/>
    <property type="match status" value="1"/>
</dbReference>
<evidence type="ECO:0000313" key="13">
    <source>
        <dbReference type="EMBL" id="PTL56509.1"/>
    </source>
</evidence>
<gene>
    <name evidence="13" type="ORF">C7Y72_16265</name>
</gene>
<feature type="active site" description="Nucleophile" evidence="7">
    <location>
        <position position="835"/>
    </location>
</feature>
<evidence type="ECO:0000259" key="12">
    <source>
        <dbReference type="PROSITE" id="PS51635"/>
    </source>
</evidence>
<feature type="transmembrane region" description="Helical" evidence="9">
    <location>
        <begin position="244"/>
        <end position="262"/>
    </location>
</feature>
<keyword evidence="4 9" id="KW-1133">Transmembrane helix</keyword>
<dbReference type="PROSITE" id="PS50042">
    <property type="entry name" value="CNMP_BINDING_3"/>
    <property type="match status" value="1"/>
</dbReference>
<dbReference type="Pfam" id="PF07690">
    <property type="entry name" value="MFS_1"/>
    <property type="match status" value="2"/>
</dbReference>
<dbReference type="GO" id="GO:0004622">
    <property type="term" value="F:phosphatidylcholine lysophospholipase activity"/>
    <property type="evidence" value="ECO:0007669"/>
    <property type="project" value="UniProtKB-ARBA"/>
</dbReference>
<dbReference type="Gene3D" id="2.60.120.10">
    <property type="entry name" value="Jelly Rolls"/>
    <property type="match status" value="1"/>
</dbReference>
<dbReference type="InterPro" id="IPR014710">
    <property type="entry name" value="RmlC-like_jellyroll"/>
</dbReference>
<evidence type="ECO:0000256" key="3">
    <source>
        <dbReference type="ARBA" id="ARBA00022692"/>
    </source>
</evidence>
<dbReference type="SUPFAM" id="SSF51206">
    <property type="entry name" value="cAMP-binding domain-like"/>
    <property type="match status" value="1"/>
</dbReference>
<dbReference type="InterPro" id="IPR018490">
    <property type="entry name" value="cNMP-bd_dom_sf"/>
</dbReference>
<dbReference type="CDD" id="cd00038">
    <property type="entry name" value="CAP_ED"/>
    <property type="match status" value="1"/>
</dbReference>
<evidence type="ECO:0000256" key="7">
    <source>
        <dbReference type="PROSITE-ProRule" id="PRU01161"/>
    </source>
</evidence>
<feature type="domain" description="Cyclic nucleotide-binding" evidence="10">
    <location>
        <begin position="519"/>
        <end position="634"/>
    </location>
</feature>
<feature type="transmembrane region" description="Helical" evidence="9">
    <location>
        <begin position="374"/>
        <end position="398"/>
    </location>
</feature>
<dbReference type="InterPro" id="IPR000595">
    <property type="entry name" value="cNMP-bd_dom"/>
</dbReference>
<feature type="domain" description="PNPLA" evidence="12">
    <location>
        <begin position="802"/>
        <end position="961"/>
    </location>
</feature>
<dbReference type="InterPro" id="IPR011701">
    <property type="entry name" value="MFS"/>
</dbReference>
<dbReference type="CDD" id="cd17321">
    <property type="entry name" value="MFS_MMR_MDR_like"/>
    <property type="match status" value="1"/>
</dbReference>
<feature type="transmembrane region" description="Helical" evidence="9">
    <location>
        <begin position="211"/>
        <end position="232"/>
    </location>
</feature>
<name>A0A2T4UFE6_9ACTN</name>
<dbReference type="PANTHER" id="PTHR42718:SF48">
    <property type="entry name" value="CONSERVED TWO-DOMAIN MEMBRANE PROTEIN-RELATED"/>
    <property type="match status" value="1"/>
</dbReference>
<comment type="caution">
    <text evidence="13">The sequence shown here is derived from an EMBL/GenBank/DDBJ whole genome shotgun (WGS) entry which is preliminary data.</text>
</comment>
<dbReference type="InterPro" id="IPR002641">
    <property type="entry name" value="PNPLA_dom"/>
</dbReference>
<dbReference type="InterPro" id="IPR016035">
    <property type="entry name" value="Acyl_Trfase/lysoPLipase"/>
</dbReference>
<dbReference type="EMBL" id="PYYB01000002">
    <property type="protein sequence ID" value="PTL56509.1"/>
    <property type="molecule type" value="Genomic_DNA"/>
</dbReference>
<keyword evidence="5 7" id="KW-0443">Lipid metabolism</keyword>
<keyword evidence="7" id="KW-0378">Hydrolase</keyword>
<feature type="transmembrane region" description="Helical" evidence="9">
    <location>
        <begin position="343"/>
        <end position="362"/>
    </location>
</feature>
<sequence>MGTRRDEISTPVGGHARATASAGRVLVVSSLGATLAFVDATVVNVAFPDIARDLGGRDLATVSWVLNAYNIVFAAFLVTAGRVADLLGRRRLFSAGIVLFTGASVLCALAPGLGWLIAARVLQALGAAIVVPASLALVVHAYPAEERAHGVALWSAIAALAAGLGPTIGGLLVELSGWRLVFLVNLPIGALALVLARRTLVENRAPGRRSLPDLAGACWLAAAIALVTLGLVRGEGWGWTDPRTLASFALAAGLLAVVLRRCRWHPSPMLDLDLLRDRTTAIANLLTLVGAAGFYAYVLCNVLFLTAAWDYTVLEAGLALTPGPFVAAAVARPASRVAERLGPGPVLAVGAATWAAGVLLLVEAVGPDPAFVRAWLPAILVLGVGAGITFPVVGATAVAGAPGDRFGSATGLNAVARQLGAVLGVALVVAVLGVPEGAAPDVTPAFDDGWRLAGLCFVATALGAVLLGRAVPLAPAAAPAAAPVTPAVAPRARAPRPAAPAPVAAAPDADDDALAGVGLLADLPADVREQLRPLLRRRLVRAGETVLSQGAPADALLLVASGRLDVVKDGQPAGAVGRGAVLGELGLLTGAPRSATVVARRDSELLELPRAAFLALLDRERSVERALLRTLAAQVAALPAAPAPASPARSGTLAVVERHPTGLHDALLDAVAHELTGHGPVARLGPRDGGTDPRARLDALERTHGTVVLAVPHDAPEAWRTFVTRHADRTVLLVDADRDPDPADARTAGAGHLVLVDAAPGGAATRWRAAHPGWAHHHVRRADRSGTLGRAARRIAGTSVGLVLSGGGARALAHIGVLETLAAHGVVVDRVGGCSFGAFVGALLADGRGPAEIDAVCFEEFVRRRPASDYTLPRVALARGRRLRALGDRLLPGLVEDLPLSFFCNSADLQSGELRIHRDGPVADALLASSAVPGLLPPVASHGRLLVDGGVLSNLPVLEMRRSGEGPVIAVDVSSRFDPSTARPRTTRPRRGRAPEDADTLPAIGDTLTSGLLLGSVAELEANRRAADLLIEPRPDGVGLLEFHQLDRAIAAGREAAERALAAAPPPGR</sequence>
<evidence type="ECO:0000313" key="14">
    <source>
        <dbReference type="Proteomes" id="UP000240739"/>
    </source>
</evidence>
<evidence type="ECO:0000256" key="1">
    <source>
        <dbReference type="ARBA" id="ARBA00004651"/>
    </source>
</evidence>
<feature type="transmembrane region" description="Helical" evidence="9">
    <location>
        <begin position="282"/>
        <end position="305"/>
    </location>
</feature>
<feature type="region of interest" description="Disordered" evidence="8">
    <location>
        <begin position="977"/>
        <end position="1000"/>
    </location>
</feature>
<feature type="short sequence motif" description="DGA/G" evidence="7">
    <location>
        <begin position="948"/>
        <end position="950"/>
    </location>
</feature>
<keyword evidence="6 9" id="KW-0472">Membrane</keyword>
<dbReference type="InterPro" id="IPR018488">
    <property type="entry name" value="cNMP-bd_CS"/>
</dbReference>
<organism evidence="13 14">
    <name type="scientific">Paraconexibacter algicola</name>
    <dbReference type="NCBI Taxonomy" id="2133960"/>
    <lineage>
        <taxon>Bacteria</taxon>
        <taxon>Bacillati</taxon>
        <taxon>Actinomycetota</taxon>
        <taxon>Thermoleophilia</taxon>
        <taxon>Solirubrobacterales</taxon>
        <taxon>Paraconexibacteraceae</taxon>
        <taxon>Paraconexibacter</taxon>
    </lineage>
</organism>
<dbReference type="Proteomes" id="UP000240739">
    <property type="component" value="Unassembled WGS sequence"/>
</dbReference>
<feature type="transmembrane region" description="Helical" evidence="9">
    <location>
        <begin position="151"/>
        <end position="172"/>
    </location>
</feature>
<dbReference type="Gene3D" id="3.40.1090.10">
    <property type="entry name" value="Cytosolic phospholipase A2 catalytic domain"/>
    <property type="match status" value="2"/>
</dbReference>
<comment type="subcellular location">
    <subcellularLocation>
        <location evidence="1">Cell membrane</location>
        <topology evidence="1">Multi-pass membrane protein</topology>
    </subcellularLocation>
</comment>
<feature type="transmembrane region" description="Helical" evidence="9">
    <location>
        <begin position="92"/>
        <end position="118"/>
    </location>
</feature>
<feature type="transmembrane region" description="Helical" evidence="9">
    <location>
        <begin position="124"/>
        <end position="144"/>
    </location>
</feature>
<feature type="domain" description="Major facilitator superfamily (MFS) profile" evidence="11">
    <location>
        <begin position="25"/>
        <end position="471"/>
    </location>
</feature>
<feature type="transmembrane region" description="Helical" evidence="9">
    <location>
        <begin position="450"/>
        <end position="468"/>
    </location>
</feature>
<dbReference type="PROSITE" id="PS00216">
    <property type="entry name" value="SUGAR_TRANSPORT_1"/>
    <property type="match status" value="1"/>
</dbReference>
<dbReference type="Gene3D" id="1.20.1250.20">
    <property type="entry name" value="MFS general substrate transporter like domains"/>
    <property type="match status" value="1"/>
</dbReference>
<dbReference type="GO" id="GO:0016042">
    <property type="term" value="P:lipid catabolic process"/>
    <property type="evidence" value="ECO:0007669"/>
    <property type="project" value="UniProtKB-UniRule"/>
</dbReference>
<dbReference type="AlphaFoldDB" id="A0A2T4UFE6"/>
<dbReference type="RefSeq" id="WP_107570228.1">
    <property type="nucleotide sequence ID" value="NZ_PYYB01000002.1"/>
</dbReference>
<dbReference type="Pfam" id="PF00027">
    <property type="entry name" value="cNMP_binding"/>
    <property type="match status" value="1"/>
</dbReference>
<proteinExistence type="inferred from homology"/>
<dbReference type="GO" id="GO:0005886">
    <property type="term" value="C:plasma membrane"/>
    <property type="evidence" value="ECO:0007669"/>
    <property type="project" value="UniProtKB-SubCell"/>
</dbReference>
<keyword evidence="3 9" id="KW-0812">Transmembrane</keyword>
<feature type="short sequence motif" description="GXSXG" evidence="7">
    <location>
        <begin position="833"/>
        <end position="837"/>
    </location>
</feature>
<dbReference type="CDD" id="cd07205">
    <property type="entry name" value="Pat_PNPLA6_PNPLA7_NTE1_like"/>
    <property type="match status" value="1"/>
</dbReference>
<dbReference type="SUPFAM" id="SSF52151">
    <property type="entry name" value="FabD/lysophospholipase-like"/>
    <property type="match status" value="1"/>
</dbReference>
<evidence type="ECO:0000256" key="6">
    <source>
        <dbReference type="ARBA" id="ARBA00023136"/>
    </source>
</evidence>
<dbReference type="SMART" id="SM00100">
    <property type="entry name" value="cNMP"/>
    <property type="match status" value="1"/>
</dbReference>
<dbReference type="Pfam" id="PF01734">
    <property type="entry name" value="Patatin"/>
    <property type="match status" value="1"/>
</dbReference>
<dbReference type="OrthoDB" id="102502at2"/>
<comment type="caution">
    <text evidence="7">Lacks conserved residue(s) required for the propagation of feature annotation.</text>
</comment>